<protein>
    <submittedName>
        <fullName evidence="1">Uncharacterized protein</fullName>
    </submittedName>
</protein>
<gene>
    <name evidence="1" type="ORF">SNAT2548_LOCUS4897</name>
</gene>
<comment type="caution">
    <text evidence="1">The sequence shown here is derived from an EMBL/GenBank/DDBJ whole genome shotgun (WGS) entry which is preliminary data.</text>
</comment>
<reference evidence="1" key="1">
    <citation type="submission" date="2021-02" db="EMBL/GenBank/DDBJ databases">
        <authorList>
            <person name="Dougan E. K."/>
            <person name="Rhodes N."/>
            <person name="Thang M."/>
            <person name="Chan C."/>
        </authorList>
    </citation>
    <scope>NUCLEOTIDE SEQUENCE</scope>
</reference>
<dbReference type="EMBL" id="CAJNDS010000302">
    <property type="protein sequence ID" value="CAE7041430.1"/>
    <property type="molecule type" value="Genomic_DNA"/>
</dbReference>
<organism evidence="1 2">
    <name type="scientific">Symbiodinium natans</name>
    <dbReference type="NCBI Taxonomy" id="878477"/>
    <lineage>
        <taxon>Eukaryota</taxon>
        <taxon>Sar</taxon>
        <taxon>Alveolata</taxon>
        <taxon>Dinophyceae</taxon>
        <taxon>Suessiales</taxon>
        <taxon>Symbiodiniaceae</taxon>
        <taxon>Symbiodinium</taxon>
    </lineage>
</organism>
<dbReference type="Proteomes" id="UP000604046">
    <property type="component" value="Unassembled WGS sequence"/>
</dbReference>
<sequence>MAGISVKEEDVEDESMLLECNDDGEALSLFGEATPVPPGVVLDKLSAMLSTGRARLRFASGRSCLDGELAHCPRSGLPRLLALSAFVGICWRLPFFVDAAVRPMSYAADLRWNDALFGNWTQCRNWKRLRKPEFRNSSIQETGFM</sequence>
<name>A0A812IMY6_9DINO</name>
<keyword evidence="2" id="KW-1185">Reference proteome</keyword>
<evidence type="ECO:0000313" key="2">
    <source>
        <dbReference type="Proteomes" id="UP000604046"/>
    </source>
</evidence>
<proteinExistence type="predicted"/>
<dbReference type="AlphaFoldDB" id="A0A812IMY6"/>
<accession>A0A812IMY6</accession>
<evidence type="ECO:0000313" key="1">
    <source>
        <dbReference type="EMBL" id="CAE7041430.1"/>
    </source>
</evidence>